<comment type="pathway">
    <text evidence="4">Isoprenoid biosynthesis; dimethylallyl diphosphate biosynthesis; dimethylallyl diphosphate from isopentenyl diphosphate: step 1/1.</text>
</comment>
<dbReference type="CDD" id="cd02885">
    <property type="entry name" value="NUDIX_IPP_Isomerase"/>
    <property type="match status" value="1"/>
</dbReference>
<dbReference type="GO" id="GO:0005737">
    <property type="term" value="C:cytoplasm"/>
    <property type="evidence" value="ECO:0007669"/>
    <property type="project" value="TreeGrafter"/>
</dbReference>
<dbReference type="InterPro" id="IPR000086">
    <property type="entry name" value="NUDIX_hydrolase_dom"/>
</dbReference>
<keyword evidence="10" id="KW-0460">Magnesium</keyword>
<dbReference type="PANTHER" id="PTHR10885:SF0">
    <property type="entry name" value="ISOPENTENYL-DIPHOSPHATE DELTA-ISOMERASE"/>
    <property type="match status" value="1"/>
</dbReference>
<dbReference type="VEuPathDB" id="VectorBase:LOC119159577"/>
<name>A0A6M2CW81_RHIMP</name>
<dbReference type="OrthoDB" id="510307at2759"/>
<keyword evidence="9" id="KW-0756">Sterol biosynthesis</keyword>
<dbReference type="PIRSF" id="PIRSF018427">
    <property type="entry name" value="Isopntndiph_ism"/>
    <property type="match status" value="1"/>
</dbReference>
<feature type="domain" description="Nudix hydrolase" evidence="15">
    <location>
        <begin position="64"/>
        <end position="214"/>
    </location>
</feature>
<dbReference type="GO" id="GO:0046872">
    <property type="term" value="F:metal ion binding"/>
    <property type="evidence" value="ECO:0007669"/>
    <property type="project" value="UniProtKB-KW"/>
</dbReference>
<evidence type="ECO:0000259" key="15">
    <source>
        <dbReference type="PROSITE" id="PS51462"/>
    </source>
</evidence>
<dbReference type="GO" id="GO:0006695">
    <property type="term" value="P:cholesterol biosynthetic process"/>
    <property type="evidence" value="ECO:0007669"/>
    <property type="project" value="UniProtKB-KW"/>
</dbReference>
<evidence type="ECO:0000256" key="5">
    <source>
        <dbReference type="ARBA" id="ARBA00007579"/>
    </source>
</evidence>
<dbReference type="GO" id="GO:0050992">
    <property type="term" value="P:dimethylallyl diphosphate biosynthetic process"/>
    <property type="evidence" value="ECO:0007669"/>
    <property type="project" value="UniProtKB-UniPathway"/>
</dbReference>
<reference evidence="16" key="1">
    <citation type="submission" date="2019-09" db="EMBL/GenBank/DDBJ databases">
        <title>Organ-specific transcriptomic study of the physiology of the cattle tick, Rhipicephalus microplus.</title>
        <authorList>
            <person name="Tirloni L."/>
            <person name="Braz G."/>
            <person name="Gandara A.C.P."/>
            <person name="Sabadin G.A."/>
            <person name="da Silva R.M."/>
            <person name="Guizzo M.G."/>
            <person name="Machado J.A."/>
            <person name="Costa E.P."/>
            <person name="Gomes H.F."/>
            <person name="Moraes J."/>
            <person name="Mota M.B.S."/>
            <person name="Mesquita R.D."/>
            <person name="Alvarenga P.H."/>
            <person name="Alves F."/>
            <person name="Seixas A."/>
            <person name="da Fonseca R.N."/>
            <person name="Fogaca A."/>
            <person name="Logullo C."/>
            <person name="Tanaka A."/>
            <person name="Daffre S."/>
            <person name="Termignoni C."/>
            <person name="Vaz I.S.Jr."/>
            <person name="Oliveira P.L."/>
            <person name="Ribeiro J.M."/>
        </authorList>
    </citation>
    <scope>NUCLEOTIDE SEQUENCE</scope>
    <source>
        <strain evidence="16">Porto Alegre</strain>
    </source>
</reference>
<keyword evidence="9" id="KW-0753">Steroid metabolism</keyword>
<evidence type="ECO:0000256" key="7">
    <source>
        <dbReference type="ARBA" id="ARBA00022516"/>
    </source>
</evidence>
<evidence type="ECO:0000256" key="4">
    <source>
        <dbReference type="ARBA" id="ARBA00004826"/>
    </source>
</evidence>
<accession>A0A6M2CW81</accession>
<dbReference type="GO" id="GO:0004452">
    <property type="term" value="F:isopentenyl-diphosphate delta-isomerase activity"/>
    <property type="evidence" value="ECO:0007669"/>
    <property type="project" value="UniProtKB-EC"/>
</dbReference>
<evidence type="ECO:0000256" key="6">
    <source>
        <dbReference type="ARBA" id="ARBA00012057"/>
    </source>
</evidence>
<evidence type="ECO:0000256" key="11">
    <source>
        <dbReference type="ARBA" id="ARBA00022955"/>
    </source>
</evidence>
<keyword evidence="12" id="KW-0443">Lipid metabolism</keyword>
<dbReference type="GO" id="GO:0009240">
    <property type="term" value="P:isopentenyl diphosphate biosynthetic process"/>
    <property type="evidence" value="ECO:0007669"/>
    <property type="project" value="TreeGrafter"/>
</dbReference>
<comment type="cofactor">
    <cofactor evidence="2">
        <name>Mg(2+)</name>
        <dbReference type="ChEBI" id="CHEBI:18420"/>
    </cofactor>
</comment>
<keyword evidence="9" id="KW-1207">Sterol metabolism</keyword>
<protein>
    <recommendedName>
        <fullName evidence="6">isopentenyl-diphosphate Delta-isomerase</fullName>
        <ecNumber evidence="6">5.3.3.2</ecNumber>
    </recommendedName>
</protein>
<dbReference type="NCBIfam" id="TIGR02150">
    <property type="entry name" value="IPP_isom_1"/>
    <property type="match status" value="1"/>
</dbReference>
<keyword evidence="14 16" id="KW-0413">Isomerase</keyword>
<evidence type="ECO:0000256" key="13">
    <source>
        <dbReference type="ARBA" id="ARBA00023229"/>
    </source>
</evidence>
<evidence type="ECO:0000256" key="12">
    <source>
        <dbReference type="ARBA" id="ARBA00023098"/>
    </source>
</evidence>
<dbReference type="InterPro" id="IPR015797">
    <property type="entry name" value="NUDIX_hydrolase-like_dom_sf"/>
</dbReference>
<dbReference type="PROSITE" id="PS51462">
    <property type="entry name" value="NUDIX"/>
    <property type="match status" value="1"/>
</dbReference>
<dbReference type="InterPro" id="IPR011876">
    <property type="entry name" value="IsopentenylPP_isomerase_typ1"/>
</dbReference>
<dbReference type="Pfam" id="PF00293">
    <property type="entry name" value="NUDIX"/>
    <property type="match status" value="1"/>
</dbReference>
<dbReference type="Gene3D" id="3.90.79.10">
    <property type="entry name" value="Nucleoside Triphosphate Pyrophosphohydrolase"/>
    <property type="match status" value="1"/>
</dbReference>
<keyword evidence="9" id="KW-0153">Cholesterol metabolism</keyword>
<dbReference type="AlphaFoldDB" id="A0A6M2CW81"/>
<sequence>MAAANLARAATTKPASEAVNLDLFDPTQVQLLEEQCILVDEQDRPIGSCSKKDCHLMENINKGFLHRAFSVFLFNSKNELLLQQRSDAKITFPGRFTNTCCSHPLHIPDELEEANALGVKKAAQRRLFIELGIDPKEVPVDEIRYLTRILYKAPSDSTWGENEVDYILFVHKDVAIKANPNEVKDYLYISREDISDFISLLEVRGQSITPWFKLVLDNFLFKWWESLDNLKKLEDHGTIHHLTAKTS</sequence>
<proteinExistence type="inferred from homology"/>
<evidence type="ECO:0000256" key="14">
    <source>
        <dbReference type="ARBA" id="ARBA00023235"/>
    </source>
</evidence>
<keyword evidence="7" id="KW-0444">Lipid biosynthesis</keyword>
<dbReference type="FunFam" id="3.90.79.10:FF:000012">
    <property type="entry name" value="Isopentenyl-diphosphate Delta-isomerase 1"/>
    <property type="match status" value="1"/>
</dbReference>
<keyword evidence="8" id="KW-0479">Metal-binding</keyword>
<dbReference type="SUPFAM" id="SSF55811">
    <property type="entry name" value="Nudix"/>
    <property type="match status" value="1"/>
</dbReference>
<evidence type="ECO:0000256" key="10">
    <source>
        <dbReference type="ARBA" id="ARBA00022842"/>
    </source>
</evidence>
<comment type="similarity">
    <text evidence="5">Belongs to the IPP isomerase type 1 family.</text>
</comment>
<dbReference type="EC" id="5.3.3.2" evidence="6"/>
<dbReference type="PANTHER" id="PTHR10885">
    <property type="entry name" value="ISOPENTENYL-DIPHOSPHATE DELTA-ISOMERASE"/>
    <property type="match status" value="1"/>
</dbReference>
<evidence type="ECO:0000256" key="3">
    <source>
        <dbReference type="ARBA" id="ARBA00003951"/>
    </source>
</evidence>
<keyword evidence="13" id="KW-0414">Isoprene biosynthesis</keyword>
<keyword evidence="11" id="KW-0752">Steroid biosynthesis</keyword>
<comment type="catalytic activity">
    <reaction evidence="1">
        <text>isopentenyl diphosphate = dimethylallyl diphosphate</text>
        <dbReference type="Rhea" id="RHEA:23284"/>
        <dbReference type="ChEBI" id="CHEBI:57623"/>
        <dbReference type="ChEBI" id="CHEBI:128769"/>
        <dbReference type="EC" id="5.3.3.2"/>
    </reaction>
</comment>
<comment type="function">
    <text evidence="3">Catalyzes the 1,3-allylic rearrangement of the homoallylic substrate isopentenyl (IPP) to its highly electrophilic allylic isomer, dimethylallyl diphosphate (DMAPP).</text>
</comment>
<evidence type="ECO:0000256" key="9">
    <source>
        <dbReference type="ARBA" id="ARBA00022778"/>
    </source>
</evidence>
<evidence type="ECO:0000313" key="16">
    <source>
        <dbReference type="EMBL" id="NOV37658.1"/>
    </source>
</evidence>
<evidence type="ECO:0000256" key="1">
    <source>
        <dbReference type="ARBA" id="ARBA00000374"/>
    </source>
</evidence>
<evidence type="ECO:0000256" key="2">
    <source>
        <dbReference type="ARBA" id="ARBA00001946"/>
    </source>
</evidence>
<keyword evidence="9" id="KW-0152">Cholesterol biosynthesis</keyword>
<dbReference type="UniPathway" id="UPA00059">
    <property type="reaction ID" value="UER00104"/>
</dbReference>
<dbReference type="EMBL" id="GHWJ01004921">
    <property type="protein sequence ID" value="NOV37658.1"/>
    <property type="molecule type" value="Transcribed_RNA"/>
</dbReference>
<organism evidence="16">
    <name type="scientific">Rhipicephalus microplus</name>
    <name type="common">Cattle tick</name>
    <name type="synonym">Boophilus microplus</name>
    <dbReference type="NCBI Taxonomy" id="6941"/>
    <lineage>
        <taxon>Eukaryota</taxon>
        <taxon>Metazoa</taxon>
        <taxon>Ecdysozoa</taxon>
        <taxon>Arthropoda</taxon>
        <taxon>Chelicerata</taxon>
        <taxon>Arachnida</taxon>
        <taxon>Acari</taxon>
        <taxon>Parasitiformes</taxon>
        <taxon>Ixodida</taxon>
        <taxon>Ixodoidea</taxon>
        <taxon>Ixodidae</taxon>
        <taxon>Rhipicephalinae</taxon>
        <taxon>Rhipicephalus</taxon>
        <taxon>Boophilus</taxon>
    </lineage>
</organism>
<evidence type="ECO:0000256" key="8">
    <source>
        <dbReference type="ARBA" id="ARBA00022723"/>
    </source>
</evidence>